<evidence type="ECO:0000256" key="1">
    <source>
        <dbReference type="ARBA" id="ARBA00009437"/>
    </source>
</evidence>
<keyword evidence="7" id="KW-1185">Reference proteome</keyword>
<evidence type="ECO:0000313" key="6">
    <source>
        <dbReference type="EMBL" id="GAA4018595.1"/>
    </source>
</evidence>
<dbReference type="PANTHER" id="PTHR30537">
    <property type="entry name" value="HTH-TYPE TRANSCRIPTIONAL REGULATOR"/>
    <property type="match status" value="1"/>
</dbReference>
<evidence type="ECO:0000256" key="3">
    <source>
        <dbReference type="ARBA" id="ARBA00023125"/>
    </source>
</evidence>
<keyword evidence="3" id="KW-0238">DNA-binding</keyword>
<comment type="caution">
    <text evidence="6">The sequence shown here is derived from an EMBL/GenBank/DDBJ whole genome shotgun (WGS) entry which is preliminary data.</text>
</comment>
<dbReference type="EMBL" id="BAAAZE010000007">
    <property type="protein sequence ID" value="GAA4018595.1"/>
    <property type="molecule type" value="Genomic_DNA"/>
</dbReference>
<name>A0ABP7SZ37_9BURK</name>
<evidence type="ECO:0000256" key="2">
    <source>
        <dbReference type="ARBA" id="ARBA00023015"/>
    </source>
</evidence>
<dbReference type="Pfam" id="PF03466">
    <property type="entry name" value="LysR_substrate"/>
    <property type="match status" value="1"/>
</dbReference>
<dbReference type="InterPro" id="IPR000847">
    <property type="entry name" value="LysR_HTH_N"/>
</dbReference>
<proteinExistence type="inferred from homology"/>
<organism evidence="6 7">
    <name type="scientific">Actimicrobium antarcticum</name>
    <dbReference type="NCBI Taxonomy" id="1051899"/>
    <lineage>
        <taxon>Bacteria</taxon>
        <taxon>Pseudomonadati</taxon>
        <taxon>Pseudomonadota</taxon>
        <taxon>Betaproteobacteria</taxon>
        <taxon>Burkholderiales</taxon>
        <taxon>Oxalobacteraceae</taxon>
        <taxon>Actimicrobium</taxon>
    </lineage>
</organism>
<dbReference type="InterPro" id="IPR036390">
    <property type="entry name" value="WH_DNA-bd_sf"/>
</dbReference>
<dbReference type="CDD" id="cd08475">
    <property type="entry name" value="PBP2_CrgA_like_6"/>
    <property type="match status" value="1"/>
</dbReference>
<accession>A0ABP7SZ37</accession>
<feature type="domain" description="HTH lysR-type" evidence="5">
    <location>
        <begin position="12"/>
        <end position="62"/>
    </location>
</feature>
<dbReference type="PRINTS" id="PR00039">
    <property type="entry name" value="HTHLYSR"/>
</dbReference>
<dbReference type="InterPro" id="IPR005119">
    <property type="entry name" value="LysR_subst-bd"/>
</dbReference>
<keyword evidence="2" id="KW-0805">Transcription regulation</keyword>
<protein>
    <submittedName>
        <fullName evidence="6">LysR family transcriptional regulator</fullName>
    </submittedName>
</protein>
<reference evidence="7" key="1">
    <citation type="journal article" date="2019" name="Int. J. Syst. Evol. Microbiol.">
        <title>The Global Catalogue of Microorganisms (GCM) 10K type strain sequencing project: providing services to taxonomists for standard genome sequencing and annotation.</title>
        <authorList>
            <consortium name="The Broad Institute Genomics Platform"/>
            <consortium name="The Broad Institute Genome Sequencing Center for Infectious Disease"/>
            <person name="Wu L."/>
            <person name="Ma J."/>
        </authorList>
    </citation>
    <scope>NUCLEOTIDE SEQUENCE [LARGE SCALE GENOMIC DNA]</scope>
    <source>
        <strain evidence="7">JCM 16673</strain>
    </source>
</reference>
<dbReference type="Proteomes" id="UP001501353">
    <property type="component" value="Unassembled WGS sequence"/>
</dbReference>
<dbReference type="PROSITE" id="PS50931">
    <property type="entry name" value="HTH_LYSR"/>
    <property type="match status" value="1"/>
</dbReference>
<dbReference type="Gene3D" id="1.10.10.10">
    <property type="entry name" value="Winged helix-like DNA-binding domain superfamily/Winged helix DNA-binding domain"/>
    <property type="match status" value="1"/>
</dbReference>
<evidence type="ECO:0000313" key="7">
    <source>
        <dbReference type="Proteomes" id="UP001501353"/>
    </source>
</evidence>
<gene>
    <name evidence="6" type="ORF">GCM10022212_13140</name>
</gene>
<evidence type="ECO:0000256" key="4">
    <source>
        <dbReference type="ARBA" id="ARBA00023163"/>
    </source>
</evidence>
<dbReference type="Gene3D" id="3.40.190.290">
    <property type="match status" value="1"/>
</dbReference>
<dbReference type="Pfam" id="PF00126">
    <property type="entry name" value="HTH_1"/>
    <property type="match status" value="1"/>
</dbReference>
<keyword evidence="4" id="KW-0804">Transcription</keyword>
<evidence type="ECO:0000259" key="5">
    <source>
        <dbReference type="PROSITE" id="PS50931"/>
    </source>
</evidence>
<dbReference type="InterPro" id="IPR036388">
    <property type="entry name" value="WH-like_DNA-bd_sf"/>
</dbReference>
<sequence length="304" mass="32646">MAQTEQFTGVAIFVAAARAGSFTAAAERLGITKSAVGKSIARLEQRLSIKLFHRTTRKIALTVDGAAYFASCATALDGIADAELALQNGHQTPSGRLRIDMPAAFGRGVILPILAELTQAYPALTLTLTFTDNLIDPIEEGIDLLIRFGAIKDSSGLVAKLLSSQRQLICASPHYLARKGGAPQSIADLDRYDCIVGYRRNTPMTWSAMDDHGQPMRFAPPSTYEVGDGDAVLAMALAGCGICQLPSFLVREPLRSGALVSVLDAVSTCQTEIYAVWPQTRHLLPKLRCVIDVLEMKGRDGLLS</sequence>
<dbReference type="SUPFAM" id="SSF46785">
    <property type="entry name" value="Winged helix' DNA-binding domain"/>
    <property type="match status" value="1"/>
</dbReference>
<dbReference type="RefSeq" id="WP_344762476.1">
    <property type="nucleotide sequence ID" value="NZ_BAAAZE010000007.1"/>
</dbReference>
<dbReference type="PANTHER" id="PTHR30537:SF5">
    <property type="entry name" value="HTH-TYPE TRANSCRIPTIONAL ACTIVATOR TTDR-RELATED"/>
    <property type="match status" value="1"/>
</dbReference>
<dbReference type="SUPFAM" id="SSF53850">
    <property type="entry name" value="Periplasmic binding protein-like II"/>
    <property type="match status" value="1"/>
</dbReference>
<dbReference type="InterPro" id="IPR058163">
    <property type="entry name" value="LysR-type_TF_proteobact-type"/>
</dbReference>
<comment type="similarity">
    <text evidence="1">Belongs to the LysR transcriptional regulatory family.</text>
</comment>